<dbReference type="NCBIfam" id="NF002299">
    <property type="entry name" value="PRK01222.1-6"/>
    <property type="match status" value="1"/>
</dbReference>
<dbReference type="GO" id="GO:0000162">
    <property type="term" value="P:L-tryptophan biosynthetic process"/>
    <property type="evidence" value="ECO:0007669"/>
    <property type="project" value="UniProtKB-UniRule"/>
</dbReference>
<evidence type="ECO:0000256" key="9">
    <source>
        <dbReference type="ARBA" id="ARBA00023235"/>
    </source>
</evidence>
<protein>
    <recommendedName>
        <fullName evidence="5 10">N-(5'-phosphoribosyl)anthranilate isomerase</fullName>
        <shortName evidence="10">PRAI</shortName>
        <ecNumber evidence="4 10">5.3.1.24</ecNumber>
    </recommendedName>
</protein>
<evidence type="ECO:0000256" key="1">
    <source>
        <dbReference type="ARBA" id="ARBA00001164"/>
    </source>
</evidence>
<dbReference type="AlphaFoldDB" id="A0A1S8CW61"/>
<dbReference type="CDD" id="cd00405">
    <property type="entry name" value="PRAI"/>
    <property type="match status" value="1"/>
</dbReference>
<dbReference type="HAMAP" id="MF_00135">
    <property type="entry name" value="PRAI"/>
    <property type="match status" value="1"/>
</dbReference>
<accession>A0A1S8CW61</accession>
<evidence type="ECO:0000256" key="10">
    <source>
        <dbReference type="HAMAP-Rule" id="MF_00135"/>
    </source>
</evidence>
<dbReference type="EC" id="5.3.1.24" evidence="4 10"/>
<reference evidence="12 13" key="1">
    <citation type="submission" date="2016-10" db="EMBL/GenBank/DDBJ databases">
        <title>Draft Genome sequence of Alkanindiges sp. strain H1.</title>
        <authorList>
            <person name="Subhash Y."/>
            <person name="Lee S."/>
        </authorList>
    </citation>
    <scope>NUCLEOTIDE SEQUENCE [LARGE SCALE GENOMIC DNA]</scope>
    <source>
        <strain evidence="12 13">H1</strain>
    </source>
</reference>
<proteinExistence type="inferred from homology"/>
<comment type="caution">
    <text evidence="12">The sequence shown here is derived from an EMBL/GenBank/DDBJ whole genome shotgun (WGS) entry which is preliminary data.</text>
</comment>
<feature type="domain" description="N-(5'phosphoribosyl) anthranilate isomerase (PRAI)" evidence="11">
    <location>
        <begin position="10"/>
        <end position="212"/>
    </location>
</feature>
<comment type="pathway">
    <text evidence="2 10">Amino-acid biosynthesis; L-tryptophan biosynthesis; L-tryptophan from chorismate: step 3/5.</text>
</comment>
<evidence type="ECO:0000259" key="11">
    <source>
        <dbReference type="Pfam" id="PF00697"/>
    </source>
</evidence>
<dbReference type="PANTHER" id="PTHR42894:SF1">
    <property type="entry name" value="N-(5'-PHOSPHORIBOSYL)ANTHRANILATE ISOMERASE"/>
    <property type="match status" value="1"/>
</dbReference>
<dbReference type="GO" id="GO:0004640">
    <property type="term" value="F:phosphoribosylanthranilate isomerase activity"/>
    <property type="evidence" value="ECO:0007669"/>
    <property type="project" value="UniProtKB-UniRule"/>
</dbReference>
<dbReference type="OrthoDB" id="9796196at2"/>
<dbReference type="NCBIfam" id="NF002298">
    <property type="entry name" value="PRK01222.1-4"/>
    <property type="match status" value="1"/>
</dbReference>
<evidence type="ECO:0000256" key="8">
    <source>
        <dbReference type="ARBA" id="ARBA00023141"/>
    </source>
</evidence>
<gene>
    <name evidence="10" type="primary">trpF</name>
    <name evidence="12" type="ORF">BKE30_03705</name>
</gene>
<dbReference type="InterPro" id="IPR044643">
    <property type="entry name" value="TrpF_fam"/>
</dbReference>
<dbReference type="Gene3D" id="3.20.20.70">
    <property type="entry name" value="Aldolase class I"/>
    <property type="match status" value="1"/>
</dbReference>
<dbReference type="SUPFAM" id="SSF51366">
    <property type="entry name" value="Ribulose-phoshate binding barrel"/>
    <property type="match status" value="1"/>
</dbReference>
<sequence length="217" mass="23170">MTDKLPVRTKICGLTRVKDVQCAVAAGADAIGLVFYAPSPRAVSIEKARSLLTVVTPFVQVAGLFVNATVSEIQQVLAQVSLDILQLHGDETPIQCAEIGQATGRRWIKALAVKPDSNMTQLIEHYVAAGASGILLDAWHPQLKGGTGQTFDWNSWPQALGQTVPLILAGGLTPDNVADAIAQTHPYAVDVSGGVEQEKGIKDHQLIRQFMQGVQRG</sequence>
<dbReference type="InterPro" id="IPR013785">
    <property type="entry name" value="Aldolase_TIM"/>
</dbReference>
<dbReference type="Proteomes" id="UP000192132">
    <property type="component" value="Unassembled WGS sequence"/>
</dbReference>
<dbReference type="InterPro" id="IPR011060">
    <property type="entry name" value="RibuloseP-bd_barrel"/>
</dbReference>
<dbReference type="FunFam" id="3.20.20.70:FF:000075">
    <property type="entry name" value="Tryptophan biosynthesis protein TRP1"/>
    <property type="match status" value="1"/>
</dbReference>
<dbReference type="UniPathway" id="UPA00035">
    <property type="reaction ID" value="UER00042"/>
</dbReference>
<name>A0A1S8CW61_9GAMM</name>
<keyword evidence="7 10" id="KW-0822">Tryptophan biosynthesis</keyword>
<evidence type="ECO:0000256" key="7">
    <source>
        <dbReference type="ARBA" id="ARBA00022822"/>
    </source>
</evidence>
<comment type="catalytic activity">
    <reaction evidence="1 10">
        <text>N-(5-phospho-beta-D-ribosyl)anthranilate = 1-(2-carboxyphenylamino)-1-deoxy-D-ribulose 5-phosphate</text>
        <dbReference type="Rhea" id="RHEA:21540"/>
        <dbReference type="ChEBI" id="CHEBI:18277"/>
        <dbReference type="ChEBI" id="CHEBI:58613"/>
        <dbReference type="EC" id="5.3.1.24"/>
    </reaction>
</comment>
<dbReference type="PANTHER" id="PTHR42894">
    <property type="entry name" value="N-(5'-PHOSPHORIBOSYL)ANTHRANILATE ISOMERASE"/>
    <property type="match status" value="1"/>
</dbReference>
<evidence type="ECO:0000256" key="5">
    <source>
        <dbReference type="ARBA" id="ARBA00022272"/>
    </source>
</evidence>
<comment type="similarity">
    <text evidence="3 10">Belongs to the TrpF family.</text>
</comment>
<keyword evidence="13" id="KW-1185">Reference proteome</keyword>
<organism evidence="12 13">
    <name type="scientific">Alkanindiges hydrocarboniclasticus</name>
    <dbReference type="NCBI Taxonomy" id="1907941"/>
    <lineage>
        <taxon>Bacteria</taxon>
        <taxon>Pseudomonadati</taxon>
        <taxon>Pseudomonadota</taxon>
        <taxon>Gammaproteobacteria</taxon>
        <taxon>Moraxellales</taxon>
        <taxon>Moraxellaceae</taxon>
        <taxon>Alkanindiges</taxon>
    </lineage>
</organism>
<dbReference type="Pfam" id="PF00697">
    <property type="entry name" value="PRAI"/>
    <property type="match status" value="1"/>
</dbReference>
<dbReference type="RefSeq" id="WP_076877307.1">
    <property type="nucleotide sequence ID" value="NZ_MLCN01000008.1"/>
</dbReference>
<evidence type="ECO:0000313" key="12">
    <source>
        <dbReference type="EMBL" id="ONG41551.1"/>
    </source>
</evidence>
<keyword evidence="9 10" id="KW-0413">Isomerase</keyword>
<evidence type="ECO:0000313" key="13">
    <source>
        <dbReference type="Proteomes" id="UP000192132"/>
    </source>
</evidence>
<dbReference type="EMBL" id="MLCN01000008">
    <property type="protein sequence ID" value="ONG41551.1"/>
    <property type="molecule type" value="Genomic_DNA"/>
</dbReference>
<evidence type="ECO:0000256" key="4">
    <source>
        <dbReference type="ARBA" id="ARBA00012572"/>
    </source>
</evidence>
<keyword evidence="6 10" id="KW-0028">Amino-acid biosynthesis</keyword>
<dbReference type="InterPro" id="IPR001240">
    <property type="entry name" value="PRAI_dom"/>
</dbReference>
<evidence type="ECO:0000256" key="2">
    <source>
        <dbReference type="ARBA" id="ARBA00004664"/>
    </source>
</evidence>
<keyword evidence="8 10" id="KW-0057">Aromatic amino acid biosynthesis</keyword>
<evidence type="ECO:0000256" key="3">
    <source>
        <dbReference type="ARBA" id="ARBA00007571"/>
    </source>
</evidence>
<dbReference type="STRING" id="1907941.BKE30_03705"/>
<evidence type="ECO:0000256" key="6">
    <source>
        <dbReference type="ARBA" id="ARBA00022605"/>
    </source>
</evidence>